<evidence type="ECO:0000256" key="18">
    <source>
        <dbReference type="PIRSR" id="PIRSR600829-4"/>
    </source>
</evidence>
<dbReference type="GO" id="GO:0005886">
    <property type="term" value="C:plasma membrane"/>
    <property type="evidence" value="ECO:0007669"/>
    <property type="project" value="UniProtKB-SubCell"/>
</dbReference>
<keyword evidence="8 20" id="KW-0418">Kinase</keyword>
<comment type="caution">
    <text evidence="20">The sequence shown here is derived from an EMBL/GenBank/DDBJ whole genome shotgun (WGS) entry which is preliminary data.</text>
</comment>
<organism evidence="20 21">
    <name type="scientific">Mucilaginibacter galii</name>
    <dbReference type="NCBI Taxonomy" id="2005073"/>
    <lineage>
        <taxon>Bacteria</taxon>
        <taxon>Pseudomonadati</taxon>
        <taxon>Bacteroidota</taxon>
        <taxon>Sphingobacteriia</taxon>
        <taxon>Sphingobacteriales</taxon>
        <taxon>Sphingobacteriaceae</taxon>
        <taxon>Mucilaginibacter</taxon>
    </lineage>
</organism>
<keyword evidence="7 17" id="KW-0547">Nucleotide-binding</keyword>
<evidence type="ECO:0000256" key="3">
    <source>
        <dbReference type="ARBA" id="ARBA00022475"/>
    </source>
</evidence>
<dbReference type="PANTHER" id="PTHR34299">
    <property type="entry name" value="DIACYLGLYCEROL KINASE"/>
    <property type="match status" value="1"/>
</dbReference>
<feature type="binding site" evidence="18">
    <location>
        <position position="31"/>
    </location>
    <ligand>
        <name>a divalent metal cation</name>
        <dbReference type="ChEBI" id="CHEBI:60240"/>
    </ligand>
</feature>
<evidence type="ECO:0000256" key="17">
    <source>
        <dbReference type="PIRSR" id="PIRSR600829-3"/>
    </source>
</evidence>
<feature type="binding site" evidence="17">
    <location>
        <position position="79"/>
    </location>
    <ligand>
        <name>ATP</name>
        <dbReference type="ChEBI" id="CHEBI:30616"/>
    </ligand>
</feature>
<evidence type="ECO:0000256" key="19">
    <source>
        <dbReference type="SAM" id="Phobius"/>
    </source>
</evidence>
<evidence type="ECO:0000256" key="8">
    <source>
        <dbReference type="ARBA" id="ARBA00022777"/>
    </source>
</evidence>
<dbReference type="Gene3D" id="1.10.287.3610">
    <property type="match status" value="1"/>
</dbReference>
<keyword evidence="12 19" id="KW-0472">Membrane</keyword>
<evidence type="ECO:0000256" key="1">
    <source>
        <dbReference type="ARBA" id="ARBA00004651"/>
    </source>
</evidence>
<evidence type="ECO:0000256" key="9">
    <source>
        <dbReference type="ARBA" id="ARBA00022840"/>
    </source>
</evidence>
<feature type="binding site" evidence="18">
    <location>
        <position position="79"/>
    </location>
    <ligand>
        <name>a divalent metal cation</name>
        <dbReference type="ChEBI" id="CHEBI:60240"/>
    </ligand>
</feature>
<evidence type="ECO:0000256" key="10">
    <source>
        <dbReference type="ARBA" id="ARBA00022989"/>
    </source>
</evidence>
<keyword evidence="13" id="KW-0594">Phospholipid biosynthesis</keyword>
<reference evidence="20" key="2">
    <citation type="submission" date="2020-09" db="EMBL/GenBank/DDBJ databases">
        <authorList>
            <person name="Sun Q."/>
            <person name="Sedlacek I."/>
        </authorList>
    </citation>
    <scope>NUCLEOTIDE SEQUENCE</scope>
    <source>
        <strain evidence="20">CCM 8711</strain>
    </source>
</reference>
<feature type="binding site" evidence="17">
    <location>
        <begin position="97"/>
        <end position="98"/>
    </location>
    <ligand>
        <name>ATP</name>
        <dbReference type="ChEBI" id="CHEBI:30616"/>
    </ligand>
</feature>
<gene>
    <name evidence="20" type="ORF">GCM10011425_33850</name>
</gene>
<keyword evidence="11" id="KW-0443">Lipid metabolism</keyword>
<evidence type="ECO:0000256" key="2">
    <source>
        <dbReference type="ARBA" id="ARBA00005967"/>
    </source>
</evidence>
<evidence type="ECO:0000256" key="6">
    <source>
        <dbReference type="ARBA" id="ARBA00022692"/>
    </source>
</evidence>
<dbReference type="InterPro" id="IPR000829">
    <property type="entry name" value="DAGK"/>
</dbReference>
<feature type="transmembrane region" description="Helical" evidence="19">
    <location>
        <begin position="99"/>
        <end position="122"/>
    </location>
</feature>
<evidence type="ECO:0000256" key="16">
    <source>
        <dbReference type="PIRSR" id="PIRSR600829-2"/>
    </source>
</evidence>
<keyword evidence="10 19" id="KW-1133">Transmembrane helix</keyword>
<dbReference type="GO" id="GO:0005524">
    <property type="term" value="F:ATP binding"/>
    <property type="evidence" value="ECO:0007669"/>
    <property type="project" value="UniProtKB-KW"/>
</dbReference>
<dbReference type="GO" id="GO:0046872">
    <property type="term" value="F:metal ion binding"/>
    <property type="evidence" value="ECO:0007669"/>
    <property type="project" value="UniProtKB-KW"/>
</dbReference>
<protein>
    <submittedName>
        <fullName evidence="20">Diacylglycerol kinase</fullName>
    </submittedName>
</protein>
<dbReference type="InterPro" id="IPR036945">
    <property type="entry name" value="DAGK_sf"/>
</dbReference>
<proteinExistence type="inferred from homology"/>
<comment type="subcellular location">
    <subcellularLocation>
        <location evidence="1">Cell membrane</location>
        <topology evidence="1">Multi-pass membrane protein</topology>
    </subcellularLocation>
</comment>
<keyword evidence="14" id="KW-1208">Phospholipid metabolism</keyword>
<keyword evidence="5" id="KW-0808">Transferase</keyword>
<evidence type="ECO:0000256" key="7">
    <source>
        <dbReference type="ARBA" id="ARBA00022741"/>
    </source>
</evidence>
<feature type="binding site" evidence="17">
    <location>
        <position position="19"/>
    </location>
    <ligand>
        <name>ATP</name>
        <dbReference type="ChEBI" id="CHEBI:30616"/>
    </ligand>
</feature>
<feature type="binding site" evidence="16">
    <location>
        <position position="101"/>
    </location>
    <ligand>
        <name>substrate</name>
    </ligand>
</feature>
<keyword evidence="18" id="KW-0479">Metal-binding</keyword>
<dbReference type="Pfam" id="PF01219">
    <property type="entry name" value="DAGK_prokar"/>
    <property type="match status" value="1"/>
</dbReference>
<sequence length="124" mass="14175">MMKEEKNMIMKQHLISYKYGIRGIWLAFCYEHSMRFHLVAAIAVIILNYVLKVNHTEWLITLILIVLAWMAEIFNTAIEKLADKVTTNHDALIGQVKDLASGAVLIICLFSALCAAIIYVPYLY</sequence>
<feature type="active site" description="Proton acceptor" evidence="15">
    <location>
        <position position="72"/>
    </location>
</feature>
<dbReference type="CDD" id="cd14265">
    <property type="entry name" value="UDPK_IM_like"/>
    <property type="match status" value="1"/>
</dbReference>
<dbReference type="GO" id="GO:0008654">
    <property type="term" value="P:phospholipid biosynthetic process"/>
    <property type="evidence" value="ECO:0007669"/>
    <property type="project" value="UniProtKB-KW"/>
</dbReference>
<comment type="cofactor">
    <cofactor evidence="18">
        <name>Mg(2+)</name>
        <dbReference type="ChEBI" id="CHEBI:18420"/>
    </cofactor>
    <text evidence="18">Mn(2+), Zn(2+), Cd(2+) and Co(2+) support activity to lesser extents.</text>
</comment>
<evidence type="ECO:0000256" key="5">
    <source>
        <dbReference type="ARBA" id="ARBA00022679"/>
    </source>
</evidence>
<evidence type="ECO:0000256" key="13">
    <source>
        <dbReference type="ARBA" id="ARBA00023209"/>
    </source>
</evidence>
<reference evidence="20" key="1">
    <citation type="journal article" date="2014" name="Int. J. Syst. Evol. Microbiol.">
        <title>Complete genome sequence of Corynebacterium casei LMG S-19264T (=DSM 44701T), isolated from a smear-ripened cheese.</title>
        <authorList>
            <consortium name="US DOE Joint Genome Institute (JGI-PGF)"/>
            <person name="Walter F."/>
            <person name="Albersmeier A."/>
            <person name="Kalinowski J."/>
            <person name="Ruckert C."/>
        </authorList>
    </citation>
    <scope>NUCLEOTIDE SEQUENCE</scope>
    <source>
        <strain evidence="20">CCM 8711</strain>
    </source>
</reference>
<feature type="binding site" evidence="16">
    <location>
        <position position="72"/>
    </location>
    <ligand>
        <name>substrate</name>
    </ligand>
</feature>
<dbReference type="AlphaFoldDB" id="A0A917N2Q9"/>
<keyword evidence="21" id="KW-1185">Reference proteome</keyword>
<dbReference type="GO" id="GO:0016301">
    <property type="term" value="F:kinase activity"/>
    <property type="evidence" value="ECO:0007669"/>
    <property type="project" value="UniProtKB-KW"/>
</dbReference>
<evidence type="ECO:0000313" key="21">
    <source>
        <dbReference type="Proteomes" id="UP000662074"/>
    </source>
</evidence>
<evidence type="ECO:0000313" key="20">
    <source>
        <dbReference type="EMBL" id="GGI52173.1"/>
    </source>
</evidence>
<keyword evidence="18" id="KW-0460">Magnesium</keyword>
<evidence type="ECO:0000256" key="11">
    <source>
        <dbReference type="ARBA" id="ARBA00023098"/>
    </source>
</evidence>
<evidence type="ECO:0000256" key="15">
    <source>
        <dbReference type="PIRSR" id="PIRSR600829-1"/>
    </source>
</evidence>
<feature type="transmembrane region" description="Helical" evidence="19">
    <location>
        <begin position="58"/>
        <end position="78"/>
    </location>
</feature>
<dbReference type="Proteomes" id="UP000662074">
    <property type="component" value="Unassembled WGS sequence"/>
</dbReference>
<evidence type="ECO:0000256" key="12">
    <source>
        <dbReference type="ARBA" id="ARBA00023136"/>
    </source>
</evidence>
<accession>A0A917N2Q9</accession>
<name>A0A917N2Q9_9SPHI</name>
<dbReference type="EMBL" id="BMDO01000011">
    <property type="protein sequence ID" value="GGI52173.1"/>
    <property type="molecule type" value="Genomic_DNA"/>
</dbReference>
<keyword evidence="4" id="KW-0444">Lipid biosynthesis</keyword>
<comment type="similarity">
    <text evidence="2">Belongs to the bacterial diacylglycerol kinase family.</text>
</comment>
<keyword evidence="9 17" id="KW-0067">ATP-binding</keyword>
<evidence type="ECO:0000256" key="4">
    <source>
        <dbReference type="ARBA" id="ARBA00022516"/>
    </source>
</evidence>
<dbReference type="InterPro" id="IPR033717">
    <property type="entry name" value="UDPK"/>
</dbReference>
<feature type="transmembrane region" description="Helical" evidence="19">
    <location>
        <begin position="21"/>
        <end position="46"/>
    </location>
</feature>
<evidence type="ECO:0000256" key="14">
    <source>
        <dbReference type="ARBA" id="ARBA00023264"/>
    </source>
</evidence>
<feature type="binding site" evidence="17">
    <location>
        <position position="31"/>
    </location>
    <ligand>
        <name>ATP</name>
        <dbReference type="ChEBI" id="CHEBI:30616"/>
    </ligand>
</feature>
<dbReference type="PANTHER" id="PTHR34299:SF1">
    <property type="entry name" value="DIACYLGLYCEROL KINASE"/>
    <property type="match status" value="1"/>
</dbReference>
<keyword evidence="6 19" id="KW-0812">Transmembrane</keyword>
<keyword evidence="3" id="KW-1003">Cell membrane</keyword>